<dbReference type="InterPro" id="IPR055140">
    <property type="entry name" value="Thiolase_C_2"/>
</dbReference>
<feature type="domain" description="Thiolase C-terminal" evidence="1">
    <location>
        <begin position="235"/>
        <end position="371"/>
    </location>
</feature>
<proteinExistence type="predicted"/>
<dbReference type="SUPFAM" id="SSF53901">
    <property type="entry name" value="Thiolase-like"/>
    <property type="match status" value="2"/>
</dbReference>
<dbReference type="PANTHER" id="PTHR42870:SF1">
    <property type="entry name" value="NON-SPECIFIC LIPID-TRANSFER PROTEIN-LIKE 2"/>
    <property type="match status" value="1"/>
</dbReference>
<comment type="caution">
    <text evidence="2">The sequence shown here is derived from an EMBL/GenBank/DDBJ whole genome shotgun (WGS) entry which is preliminary data.</text>
</comment>
<dbReference type="InterPro" id="IPR016039">
    <property type="entry name" value="Thiolase-like"/>
</dbReference>
<dbReference type="CDD" id="cd00829">
    <property type="entry name" value="SCP-x_thiolase"/>
    <property type="match status" value="1"/>
</dbReference>
<organism evidence="2 3">
    <name type="scientific">Nonomuraea monospora</name>
    <dbReference type="NCBI Taxonomy" id="568818"/>
    <lineage>
        <taxon>Bacteria</taxon>
        <taxon>Bacillati</taxon>
        <taxon>Actinomycetota</taxon>
        <taxon>Actinomycetes</taxon>
        <taxon>Streptosporangiales</taxon>
        <taxon>Streptosporangiaceae</taxon>
        <taxon>Nonomuraea</taxon>
    </lineage>
</organism>
<dbReference type="Proteomes" id="UP001499843">
    <property type="component" value="Unassembled WGS sequence"/>
</dbReference>
<evidence type="ECO:0000259" key="1">
    <source>
        <dbReference type="Pfam" id="PF22691"/>
    </source>
</evidence>
<name>A0ABP5PJE9_9ACTN</name>
<dbReference type="NCBIfam" id="NF004811">
    <property type="entry name" value="PRK06158.1"/>
    <property type="match status" value="1"/>
</dbReference>
<dbReference type="Pfam" id="PF22691">
    <property type="entry name" value="Thiolase_C_1"/>
    <property type="match status" value="1"/>
</dbReference>
<gene>
    <name evidence="2" type="ORF">GCM10009850_071040</name>
</gene>
<dbReference type="PANTHER" id="PTHR42870">
    <property type="entry name" value="ACETYL-COA C-ACETYLTRANSFERASE"/>
    <property type="match status" value="1"/>
</dbReference>
<keyword evidence="3" id="KW-1185">Reference proteome</keyword>
<dbReference type="InterPro" id="IPR002155">
    <property type="entry name" value="Thiolase"/>
</dbReference>
<evidence type="ECO:0000313" key="2">
    <source>
        <dbReference type="EMBL" id="GAA2211644.1"/>
    </source>
</evidence>
<dbReference type="EMBL" id="BAAAQX010000022">
    <property type="protein sequence ID" value="GAA2211644.1"/>
    <property type="molecule type" value="Genomic_DNA"/>
</dbReference>
<sequence length="374" mass="39159">MTVAVVGVAESDLGVTGKSILHLQAQAITGALRDAGLPLGAIDGLATAGASRFSAAQVAEYLGVQPAWTDSTFAGGSAFEMYVARAAQAIEAGQCTTVLISYGSNQRSARSRSLAGVAEPHTPQAEFEAPYGPLYPVSYYAMAAQRYLHERGARREDLAEVAVAAREWALLNPKAYRHRAGPLTVEQVLAQPMISSPLTALDCCLVTDGGAALVLTTLERARDLRPDPVVVLGYGESTTHDGMAAPSDLLRTGTIAAGRRAFARAGLGPRDVDVAQLYDSFTITVLLTLEGLGFCGPGEAGDLVRSRRLPFNTTGGGLSYCHPGMYGLLLLVEAVRQVRGECGPRQVPDARVALAHGVGGIFSTHATVLLGADR</sequence>
<evidence type="ECO:0000313" key="3">
    <source>
        <dbReference type="Proteomes" id="UP001499843"/>
    </source>
</evidence>
<dbReference type="Gene3D" id="3.40.47.10">
    <property type="match status" value="1"/>
</dbReference>
<dbReference type="PIRSF" id="PIRSF000429">
    <property type="entry name" value="Ac-CoA_Ac_transf"/>
    <property type="match status" value="1"/>
</dbReference>
<dbReference type="RefSeq" id="WP_344484629.1">
    <property type="nucleotide sequence ID" value="NZ_BAAAQX010000022.1"/>
</dbReference>
<accession>A0ABP5PJE9</accession>
<reference evidence="3" key="1">
    <citation type="journal article" date="2019" name="Int. J. Syst. Evol. Microbiol.">
        <title>The Global Catalogue of Microorganisms (GCM) 10K type strain sequencing project: providing services to taxonomists for standard genome sequencing and annotation.</title>
        <authorList>
            <consortium name="The Broad Institute Genomics Platform"/>
            <consortium name="The Broad Institute Genome Sequencing Center for Infectious Disease"/>
            <person name="Wu L."/>
            <person name="Ma J."/>
        </authorList>
    </citation>
    <scope>NUCLEOTIDE SEQUENCE [LARGE SCALE GENOMIC DNA]</scope>
    <source>
        <strain evidence="3">JCM 16114</strain>
    </source>
</reference>
<protein>
    <submittedName>
        <fullName evidence="2">Thiolase</fullName>
    </submittedName>
</protein>